<dbReference type="PANTHER" id="PTHR12526">
    <property type="entry name" value="GLYCOSYLTRANSFERASE"/>
    <property type="match status" value="1"/>
</dbReference>
<feature type="domain" description="Glycosyltransferase subfamily 4-like N-terminal" evidence="1">
    <location>
        <begin position="4"/>
        <end position="140"/>
    </location>
</feature>
<proteinExistence type="predicted"/>
<dbReference type="PANTHER" id="PTHR12526:SF630">
    <property type="entry name" value="GLYCOSYLTRANSFERASE"/>
    <property type="match status" value="1"/>
</dbReference>
<keyword evidence="2" id="KW-0328">Glycosyltransferase</keyword>
<keyword evidence="2" id="KW-0808">Transferase</keyword>
<dbReference type="EMBL" id="VSSQ01013218">
    <property type="protein sequence ID" value="MPM51001.1"/>
    <property type="molecule type" value="Genomic_DNA"/>
</dbReference>
<dbReference type="AlphaFoldDB" id="A0A645AFE6"/>
<dbReference type="SUPFAM" id="SSF53756">
    <property type="entry name" value="UDP-Glycosyltransferase/glycogen phosphorylase"/>
    <property type="match status" value="1"/>
</dbReference>
<dbReference type="Pfam" id="PF13692">
    <property type="entry name" value="Glyco_trans_1_4"/>
    <property type="match status" value="1"/>
</dbReference>
<dbReference type="GO" id="GO:0016757">
    <property type="term" value="F:glycosyltransferase activity"/>
    <property type="evidence" value="ECO:0007669"/>
    <property type="project" value="UniProtKB-KW"/>
</dbReference>
<accession>A0A645AFE6</accession>
<comment type="caution">
    <text evidence="2">The sequence shown here is derived from an EMBL/GenBank/DDBJ whole genome shotgun (WGS) entry which is preliminary data.</text>
</comment>
<dbReference type="InterPro" id="IPR028098">
    <property type="entry name" value="Glyco_trans_4-like_N"/>
</dbReference>
<protein>
    <submittedName>
        <fullName evidence="2">Glycosyltransferase Gtf1</fullName>
        <ecNumber evidence="2">2.4.1.-</ecNumber>
    </submittedName>
</protein>
<evidence type="ECO:0000313" key="2">
    <source>
        <dbReference type="EMBL" id="MPM51001.1"/>
    </source>
</evidence>
<gene>
    <name evidence="2" type="primary">gtf1_37</name>
    <name evidence="2" type="ORF">SDC9_97747</name>
</gene>
<dbReference type="Pfam" id="PF13439">
    <property type="entry name" value="Glyco_transf_4"/>
    <property type="match status" value="1"/>
</dbReference>
<sequence>MFQQYGHEVRFVTYGNADFFKSILDASRISVDCIIDSGKISRILKIRKKIREGDQNVVISFLETPNFLACIATIGGREWKLITSERSSNIMSFKNAKGRIFNWFQRFSDAIVCNSKNGQCIWEEHYPMYKDKLLTIYNPVLLPEVQALYQPRKDGKLHIVVAASYQYLKNMDSLIEAVNLLNFNLKSYLRVDWYGRIEVTAGNKEAYNAALEKINRYQLEKIIVLHEETKDINQKMSEADFVGLFSQYEGLPNAICEGMSLGKPIIMTRVSDYNVLVDEKNGFLCDAANPQIIKEAIENAMKLSVEEIYYMGRNSKEKANNLFNKQIIAEKWLNLIK</sequence>
<name>A0A645AFE6_9ZZZZ</name>
<evidence type="ECO:0000259" key="1">
    <source>
        <dbReference type="Pfam" id="PF13439"/>
    </source>
</evidence>
<dbReference type="EC" id="2.4.1.-" evidence="2"/>
<reference evidence="2" key="1">
    <citation type="submission" date="2019-08" db="EMBL/GenBank/DDBJ databases">
        <authorList>
            <person name="Kucharzyk K."/>
            <person name="Murdoch R.W."/>
            <person name="Higgins S."/>
            <person name="Loffler F."/>
        </authorList>
    </citation>
    <scope>NUCLEOTIDE SEQUENCE</scope>
</reference>
<organism evidence="2">
    <name type="scientific">bioreactor metagenome</name>
    <dbReference type="NCBI Taxonomy" id="1076179"/>
    <lineage>
        <taxon>unclassified sequences</taxon>
        <taxon>metagenomes</taxon>
        <taxon>ecological metagenomes</taxon>
    </lineage>
</organism>
<dbReference type="Gene3D" id="3.40.50.2000">
    <property type="entry name" value="Glycogen Phosphorylase B"/>
    <property type="match status" value="2"/>
</dbReference>